<feature type="domain" description="Peptidoglycan binding-like" evidence="2">
    <location>
        <begin position="124"/>
        <end position="180"/>
    </location>
</feature>
<evidence type="ECO:0000256" key="1">
    <source>
        <dbReference type="SAM" id="SignalP"/>
    </source>
</evidence>
<feature type="signal peptide" evidence="1">
    <location>
        <begin position="1"/>
        <end position="23"/>
    </location>
</feature>
<dbReference type="InterPro" id="IPR036366">
    <property type="entry name" value="PGBDSf"/>
</dbReference>
<keyword evidence="1" id="KW-0732">Signal</keyword>
<protein>
    <submittedName>
        <fullName evidence="3">Putative peptidoglycan binding domain-containing protein</fullName>
    </submittedName>
</protein>
<accession>A0A1I7F108</accession>
<evidence type="ECO:0000259" key="2">
    <source>
        <dbReference type="Pfam" id="PF01471"/>
    </source>
</evidence>
<dbReference type="EMBL" id="FPBV01000001">
    <property type="protein sequence ID" value="SFU29876.1"/>
    <property type="molecule type" value="Genomic_DNA"/>
</dbReference>
<sequence>MRKRLLTLAAACTLAGLPITVVAAGSEQAVTTQSAAGQQAASNGNYAGVTVSVGARVRTGPATPYPTVKILPGGQTVRFTKVTDGQRVGGTNVWYFDASDNGWISFSALKWVSYPGVLVRYGSQGPFVEEVQYQLNRLGYHSGTVDGIFGPQTLSAVRAFQQVHGLTADGIVGPLTWSRLFPK</sequence>
<dbReference type="InterPro" id="IPR002477">
    <property type="entry name" value="Peptidoglycan-bd-like"/>
</dbReference>
<evidence type="ECO:0000313" key="3">
    <source>
        <dbReference type="EMBL" id="SFU29876.1"/>
    </source>
</evidence>
<dbReference type="OrthoDB" id="1877836at2"/>
<dbReference type="STRING" id="392015.SAMN05421543_1015"/>
<dbReference type="AlphaFoldDB" id="A0A1I7F108"/>
<dbReference type="Gene3D" id="1.10.101.10">
    <property type="entry name" value="PGBD-like superfamily/PGBD"/>
    <property type="match status" value="1"/>
</dbReference>
<organism evidence="3 4">
    <name type="scientific">Alicyclobacillus macrosporangiidus</name>
    <dbReference type="NCBI Taxonomy" id="392015"/>
    <lineage>
        <taxon>Bacteria</taxon>
        <taxon>Bacillati</taxon>
        <taxon>Bacillota</taxon>
        <taxon>Bacilli</taxon>
        <taxon>Bacillales</taxon>
        <taxon>Alicyclobacillaceae</taxon>
        <taxon>Alicyclobacillus</taxon>
    </lineage>
</organism>
<evidence type="ECO:0000313" key="4">
    <source>
        <dbReference type="Proteomes" id="UP000183508"/>
    </source>
</evidence>
<reference evidence="4" key="1">
    <citation type="submission" date="2016-10" db="EMBL/GenBank/DDBJ databases">
        <authorList>
            <person name="Varghese N."/>
        </authorList>
    </citation>
    <scope>NUCLEOTIDE SEQUENCE [LARGE SCALE GENOMIC DNA]</scope>
    <source>
        <strain evidence="4">DSM 17980</strain>
    </source>
</reference>
<dbReference type="InterPro" id="IPR036365">
    <property type="entry name" value="PGBD-like_sf"/>
</dbReference>
<dbReference type="Proteomes" id="UP000183508">
    <property type="component" value="Unassembled WGS sequence"/>
</dbReference>
<proteinExistence type="predicted"/>
<dbReference type="SUPFAM" id="SSF47090">
    <property type="entry name" value="PGBD-like"/>
    <property type="match status" value="1"/>
</dbReference>
<feature type="chain" id="PRO_5010368172" evidence="1">
    <location>
        <begin position="24"/>
        <end position="183"/>
    </location>
</feature>
<gene>
    <name evidence="3" type="ORF">SAMN05421543_1015</name>
</gene>
<dbReference type="Pfam" id="PF01471">
    <property type="entry name" value="PG_binding_1"/>
    <property type="match status" value="1"/>
</dbReference>
<keyword evidence="4" id="KW-1185">Reference proteome</keyword>
<dbReference type="RefSeq" id="WP_074948390.1">
    <property type="nucleotide sequence ID" value="NZ_FPBV01000001.1"/>
</dbReference>
<name>A0A1I7F108_9BACL</name>